<keyword evidence="1" id="KW-0812">Transmembrane</keyword>
<evidence type="ECO:0000313" key="2">
    <source>
        <dbReference type="EMBL" id="KXB55052.1"/>
    </source>
</evidence>
<organism evidence="2 3">
    <name type="scientific">Gemelliphila asaccharolytica</name>
    <dbReference type="NCBI Taxonomy" id="502393"/>
    <lineage>
        <taxon>Bacteria</taxon>
        <taxon>Bacillati</taxon>
        <taxon>Bacillota</taxon>
        <taxon>Bacilli</taxon>
        <taxon>Bacillales</taxon>
        <taxon>Gemellaceae</taxon>
        <taxon>Gemelliphila</taxon>
    </lineage>
</organism>
<feature type="transmembrane region" description="Helical" evidence="1">
    <location>
        <begin position="28"/>
        <end position="46"/>
    </location>
</feature>
<protein>
    <submittedName>
        <fullName evidence="2">Uncharacterized protein</fullName>
    </submittedName>
</protein>
<proteinExistence type="predicted"/>
<keyword evidence="3" id="KW-1185">Reference proteome</keyword>
<sequence>MASIIAYYICKWLNRKFRKQLALKKRKTGLALLSFLSMLKYLLFVYK</sequence>
<comment type="caution">
    <text evidence="2">The sequence shown here is derived from an EMBL/GenBank/DDBJ whole genome shotgun (WGS) entry which is preliminary data.</text>
</comment>
<evidence type="ECO:0000313" key="3">
    <source>
        <dbReference type="Proteomes" id="UP000070467"/>
    </source>
</evidence>
<evidence type="ECO:0000256" key="1">
    <source>
        <dbReference type="SAM" id="Phobius"/>
    </source>
</evidence>
<keyword evidence="1" id="KW-1133">Transmembrane helix</keyword>
<reference evidence="2 3" key="1">
    <citation type="submission" date="2016-01" db="EMBL/GenBank/DDBJ databases">
        <authorList>
            <person name="Mitreva M."/>
            <person name="Pepin K.H."/>
            <person name="Mihindukulasuriya K.A."/>
            <person name="Fulton R."/>
            <person name="Fronick C."/>
            <person name="O'Laughlin M."/>
            <person name="Miner T."/>
            <person name="Herter B."/>
            <person name="Rosa B.A."/>
            <person name="Cordes M."/>
            <person name="Tomlinson C."/>
            <person name="Wollam A."/>
            <person name="Palsikar V.B."/>
            <person name="Mardis E.R."/>
            <person name="Wilson R.K."/>
        </authorList>
    </citation>
    <scope>NUCLEOTIDE SEQUENCE [LARGE SCALE GENOMIC DNA]</scope>
    <source>
        <strain evidence="2 3">KA00071</strain>
    </source>
</reference>
<gene>
    <name evidence="2" type="ORF">HMPREF1871_01224</name>
</gene>
<keyword evidence="1" id="KW-0472">Membrane</keyword>
<dbReference type="EMBL" id="LSDB01000076">
    <property type="protein sequence ID" value="KXB55052.1"/>
    <property type="molecule type" value="Genomic_DNA"/>
</dbReference>
<name>A0ABR5TKB3_9BACL</name>
<accession>A0ABR5TKB3</accession>
<dbReference type="Proteomes" id="UP000070467">
    <property type="component" value="Unassembled WGS sequence"/>
</dbReference>